<evidence type="ECO:0000313" key="3">
    <source>
        <dbReference type="Proteomes" id="UP000232101"/>
    </source>
</evidence>
<sequence length="102" mass="12118">MKKLFHWVGLAIIYSIGIILSLLTSTDLISSPNCSLDTNKIDKNIEKLRELKWFNDLYVDERHHKSFFMNAKVRKYLQSNTLVSRLKNNQKEQKNLLSYWKT</sequence>
<dbReference type="Proteomes" id="UP000232101">
    <property type="component" value="Unassembled WGS sequence"/>
</dbReference>
<keyword evidence="1" id="KW-0472">Membrane</keyword>
<name>A0A2M9Q8L9_9BACI</name>
<accession>A0A2M9Q8L9</accession>
<proteinExistence type="predicted"/>
<dbReference type="AlphaFoldDB" id="A0A2M9Q8L9"/>
<protein>
    <submittedName>
        <fullName evidence="2">Nitrite reductase</fullName>
    </submittedName>
</protein>
<organism evidence="2 3">
    <name type="scientific">Lysinibacillus xylanilyticus</name>
    <dbReference type="NCBI Taxonomy" id="582475"/>
    <lineage>
        <taxon>Bacteria</taxon>
        <taxon>Bacillati</taxon>
        <taxon>Bacillota</taxon>
        <taxon>Bacilli</taxon>
        <taxon>Bacillales</taxon>
        <taxon>Bacillaceae</taxon>
        <taxon>Lysinibacillus</taxon>
    </lineage>
</organism>
<gene>
    <name evidence="2" type="ORF">CWD94_06785</name>
</gene>
<feature type="transmembrane region" description="Helical" evidence="1">
    <location>
        <begin position="7"/>
        <end position="25"/>
    </location>
</feature>
<comment type="caution">
    <text evidence="2">The sequence shown here is derived from an EMBL/GenBank/DDBJ whole genome shotgun (WGS) entry which is preliminary data.</text>
</comment>
<keyword evidence="1" id="KW-0812">Transmembrane</keyword>
<evidence type="ECO:0000256" key="1">
    <source>
        <dbReference type="SAM" id="Phobius"/>
    </source>
</evidence>
<keyword evidence="1" id="KW-1133">Transmembrane helix</keyword>
<reference evidence="2 3" key="1">
    <citation type="submission" date="2017-11" db="EMBL/GenBank/DDBJ databases">
        <title>Bacterial isolate from king chilli rhizosphere.</title>
        <authorList>
            <person name="Takhelmayum P."/>
            <person name="Sarangthem I."/>
        </authorList>
    </citation>
    <scope>NUCLEOTIDE SEQUENCE [LARGE SCALE GENOMIC DNA]</scope>
    <source>
        <strain evidence="3">t26</strain>
    </source>
</reference>
<evidence type="ECO:0000313" key="2">
    <source>
        <dbReference type="EMBL" id="PJO44418.1"/>
    </source>
</evidence>
<dbReference type="EMBL" id="PHQY01000344">
    <property type="protein sequence ID" value="PJO44418.1"/>
    <property type="molecule type" value="Genomic_DNA"/>
</dbReference>